<evidence type="ECO:0000256" key="1">
    <source>
        <dbReference type="ARBA" id="ARBA00004651"/>
    </source>
</evidence>
<evidence type="ECO:0000256" key="5">
    <source>
        <dbReference type="ARBA" id="ARBA00023122"/>
    </source>
</evidence>
<keyword evidence="4" id="KW-0677">Repeat</keyword>
<dbReference type="AlphaFoldDB" id="A0A7D4Q4M5"/>
<dbReference type="CDD" id="cd04590">
    <property type="entry name" value="CBS_pair_CorC_HlyC_assoc"/>
    <property type="match status" value="1"/>
</dbReference>
<dbReference type="KEGG" id="aqg:HRU87_03055"/>
<evidence type="ECO:0000256" key="6">
    <source>
        <dbReference type="PROSITE-ProRule" id="PRU00703"/>
    </source>
</evidence>
<keyword evidence="3" id="KW-1003">Cell membrane</keyword>
<dbReference type="Proteomes" id="UP000501003">
    <property type="component" value="Chromosome"/>
</dbReference>
<dbReference type="SMART" id="SM01091">
    <property type="entry name" value="CorC_HlyC"/>
    <property type="match status" value="1"/>
</dbReference>
<dbReference type="FunFam" id="3.10.580.10:FF:000002">
    <property type="entry name" value="Magnesium/cobalt efflux protein CorC"/>
    <property type="match status" value="1"/>
</dbReference>
<evidence type="ECO:0000313" key="10">
    <source>
        <dbReference type="Proteomes" id="UP000501003"/>
    </source>
</evidence>
<proteinExistence type="inferred from homology"/>
<keyword evidence="7" id="KW-0472">Membrane</keyword>
<dbReference type="InterPro" id="IPR044751">
    <property type="entry name" value="Ion_transp-like_CBS"/>
</dbReference>
<evidence type="ECO:0000313" key="9">
    <source>
        <dbReference type="EMBL" id="QKJ25183.1"/>
    </source>
</evidence>
<dbReference type="InterPro" id="IPR005170">
    <property type="entry name" value="Transptr-assoc_dom"/>
</dbReference>
<evidence type="ECO:0000256" key="7">
    <source>
        <dbReference type="SAM" id="Phobius"/>
    </source>
</evidence>
<name>A0A7D4Q4M5_9MICO</name>
<sequence>MLEFAIGLVALVLLVLLAAAQTHLEAESDPRAGSLSLARALLLAGVAASWLVALAPQAPFALILAVFILAIWFIQQALGKLIGNRNPGKRLASWLDSFISRWSKLVEPIRLSAPQIVEDYEAELIESVEEFGERIVREVMVPRVDMEVVQADDSLERALAVFISSGFSRLPVIGEDVDDVVGILYLKDLARYMHQNPLQLSEVKASEASRPVLFTPESIPVAQLLQQMQRSGTQIAVVSDEYGGVAGIATIEDLLEELVGEISDEHDRETADIELVGSDLFRVNPRVTLDELSEHCELEIEDEDVDTVGGLLIKALGNLPKGGEVVSSSGLELTAERVDAKRGRILSVLVRKQEIND</sequence>
<accession>A0A7D4Q4M5</accession>
<dbReference type="EMBL" id="CP054056">
    <property type="protein sequence ID" value="QKJ25183.1"/>
    <property type="molecule type" value="Genomic_DNA"/>
</dbReference>
<feature type="domain" description="CBS" evidence="8">
    <location>
        <begin position="208"/>
        <end position="265"/>
    </location>
</feature>
<dbReference type="GO" id="GO:0050660">
    <property type="term" value="F:flavin adenine dinucleotide binding"/>
    <property type="evidence" value="ECO:0007669"/>
    <property type="project" value="InterPro"/>
</dbReference>
<dbReference type="InterPro" id="IPR016169">
    <property type="entry name" value="FAD-bd_PCMH_sub2"/>
</dbReference>
<dbReference type="InterPro" id="IPR046342">
    <property type="entry name" value="CBS_dom_sf"/>
</dbReference>
<feature type="transmembrane region" description="Helical" evidence="7">
    <location>
        <begin position="60"/>
        <end position="78"/>
    </location>
</feature>
<keyword evidence="7" id="KW-1133">Transmembrane helix</keyword>
<keyword evidence="7" id="KW-0812">Transmembrane</keyword>
<keyword evidence="10" id="KW-1185">Reference proteome</keyword>
<dbReference type="PROSITE" id="PS51371">
    <property type="entry name" value="CBS"/>
    <property type="match status" value="2"/>
</dbReference>
<dbReference type="Pfam" id="PF00571">
    <property type="entry name" value="CBS"/>
    <property type="match status" value="2"/>
</dbReference>
<evidence type="ECO:0000256" key="3">
    <source>
        <dbReference type="ARBA" id="ARBA00022475"/>
    </source>
</evidence>
<dbReference type="SUPFAM" id="SSF56176">
    <property type="entry name" value="FAD-binding/transporter-associated domain-like"/>
    <property type="match status" value="1"/>
</dbReference>
<dbReference type="Pfam" id="PF03471">
    <property type="entry name" value="CorC_HlyC"/>
    <property type="match status" value="1"/>
</dbReference>
<keyword evidence="5 6" id="KW-0129">CBS domain</keyword>
<dbReference type="RefSeq" id="WP_173493480.1">
    <property type="nucleotide sequence ID" value="NZ_CP054056.1"/>
</dbReference>
<dbReference type="PANTHER" id="PTHR22777:SF32">
    <property type="entry name" value="UPF0053 INNER MEMBRANE PROTEIN YFJD"/>
    <property type="match status" value="1"/>
</dbReference>
<gene>
    <name evidence="9" type="ORF">HRU87_03055</name>
</gene>
<dbReference type="GO" id="GO:0005886">
    <property type="term" value="C:plasma membrane"/>
    <property type="evidence" value="ECO:0007669"/>
    <property type="project" value="UniProtKB-SubCell"/>
</dbReference>
<evidence type="ECO:0000256" key="2">
    <source>
        <dbReference type="ARBA" id="ARBA00006337"/>
    </source>
</evidence>
<feature type="transmembrane region" description="Helical" evidence="7">
    <location>
        <begin position="36"/>
        <end position="53"/>
    </location>
</feature>
<feature type="domain" description="CBS" evidence="8">
    <location>
        <begin position="140"/>
        <end position="200"/>
    </location>
</feature>
<evidence type="ECO:0000259" key="8">
    <source>
        <dbReference type="PROSITE" id="PS51371"/>
    </source>
</evidence>
<dbReference type="SMART" id="SM00116">
    <property type="entry name" value="CBS"/>
    <property type="match status" value="2"/>
</dbReference>
<dbReference type="Gene3D" id="3.30.465.10">
    <property type="match status" value="1"/>
</dbReference>
<reference evidence="9 10" key="1">
    <citation type="submission" date="2020-05" db="EMBL/GenBank/DDBJ databases">
        <title>Aquirufa sp. strain 15G-AUS-rot a new Aquirufa species.</title>
        <authorList>
            <person name="Pitt A."/>
            <person name="Hahn M.W."/>
        </authorList>
    </citation>
    <scope>NUCLEOTIDE SEQUENCE [LARGE SCALE GENOMIC DNA]</scope>
    <source>
        <strain evidence="9 10">15G-AUS-rot</strain>
    </source>
</reference>
<dbReference type="SUPFAM" id="SSF54631">
    <property type="entry name" value="CBS-domain pair"/>
    <property type="match status" value="1"/>
</dbReference>
<comment type="subcellular location">
    <subcellularLocation>
        <location evidence="1">Cell membrane</location>
        <topology evidence="1">Multi-pass membrane protein</topology>
    </subcellularLocation>
</comment>
<comment type="similarity">
    <text evidence="2">Belongs to the UPF0053 family.</text>
</comment>
<protein>
    <submittedName>
        <fullName evidence="9">HlyC/CorC family transporter</fullName>
    </submittedName>
</protein>
<dbReference type="Gene3D" id="3.10.580.10">
    <property type="entry name" value="CBS-domain"/>
    <property type="match status" value="1"/>
</dbReference>
<evidence type="ECO:0000256" key="4">
    <source>
        <dbReference type="ARBA" id="ARBA00022737"/>
    </source>
</evidence>
<organism evidence="9 10">
    <name type="scientific">Aquiluna borgnonia</name>
    <dbReference type="NCBI Taxonomy" id="2499157"/>
    <lineage>
        <taxon>Bacteria</taxon>
        <taxon>Bacillati</taxon>
        <taxon>Actinomycetota</taxon>
        <taxon>Actinomycetes</taxon>
        <taxon>Micrococcales</taxon>
        <taxon>Microbacteriaceae</taxon>
        <taxon>Luna cluster</taxon>
        <taxon>Luna-1 subcluster</taxon>
        <taxon>Aquiluna</taxon>
    </lineage>
</organism>
<dbReference type="InterPro" id="IPR000644">
    <property type="entry name" value="CBS_dom"/>
</dbReference>
<dbReference type="InterPro" id="IPR036318">
    <property type="entry name" value="FAD-bd_PCMH-like_sf"/>
</dbReference>
<dbReference type="PANTHER" id="PTHR22777">
    <property type="entry name" value="HEMOLYSIN-RELATED"/>
    <property type="match status" value="1"/>
</dbReference>